<dbReference type="STRING" id="2903.R1BXW3"/>
<reference evidence="4" key="1">
    <citation type="journal article" date="2013" name="Nature">
        <title>Pan genome of the phytoplankton Emiliania underpins its global distribution.</title>
        <authorList>
            <person name="Read B.A."/>
            <person name="Kegel J."/>
            <person name="Klute M.J."/>
            <person name="Kuo A."/>
            <person name="Lefebvre S.C."/>
            <person name="Maumus F."/>
            <person name="Mayer C."/>
            <person name="Miller J."/>
            <person name="Monier A."/>
            <person name="Salamov A."/>
            <person name="Young J."/>
            <person name="Aguilar M."/>
            <person name="Claverie J.M."/>
            <person name="Frickenhaus S."/>
            <person name="Gonzalez K."/>
            <person name="Herman E.K."/>
            <person name="Lin Y.C."/>
            <person name="Napier J."/>
            <person name="Ogata H."/>
            <person name="Sarno A.F."/>
            <person name="Shmutz J."/>
            <person name="Schroeder D."/>
            <person name="de Vargas C."/>
            <person name="Verret F."/>
            <person name="von Dassow P."/>
            <person name="Valentin K."/>
            <person name="Van de Peer Y."/>
            <person name="Wheeler G."/>
            <person name="Dacks J.B."/>
            <person name="Delwiche C.F."/>
            <person name="Dyhrman S.T."/>
            <person name="Glockner G."/>
            <person name="John U."/>
            <person name="Richards T."/>
            <person name="Worden A.Z."/>
            <person name="Zhang X."/>
            <person name="Grigoriev I.V."/>
            <person name="Allen A.E."/>
            <person name="Bidle K."/>
            <person name="Borodovsky M."/>
            <person name="Bowler C."/>
            <person name="Brownlee C."/>
            <person name="Cock J.M."/>
            <person name="Elias M."/>
            <person name="Gladyshev V.N."/>
            <person name="Groth M."/>
            <person name="Guda C."/>
            <person name="Hadaegh A."/>
            <person name="Iglesias-Rodriguez M.D."/>
            <person name="Jenkins J."/>
            <person name="Jones B.M."/>
            <person name="Lawson T."/>
            <person name="Leese F."/>
            <person name="Lindquist E."/>
            <person name="Lobanov A."/>
            <person name="Lomsadze A."/>
            <person name="Malik S.B."/>
            <person name="Marsh M.E."/>
            <person name="Mackinder L."/>
            <person name="Mock T."/>
            <person name="Mueller-Roeber B."/>
            <person name="Pagarete A."/>
            <person name="Parker M."/>
            <person name="Probert I."/>
            <person name="Quesneville H."/>
            <person name="Raines C."/>
            <person name="Rensing S.A."/>
            <person name="Riano-Pachon D.M."/>
            <person name="Richier S."/>
            <person name="Rokitta S."/>
            <person name="Shiraiwa Y."/>
            <person name="Soanes D.M."/>
            <person name="van der Giezen M."/>
            <person name="Wahlund T.M."/>
            <person name="Williams B."/>
            <person name="Wilson W."/>
            <person name="Wolfe G."/>
            <person name="Wurch L.L."/>
        </authorList>
    </citation>
    <scope>NUCLEOTIDE SEQUENCE</scope>
</reference>
<evidence type="ECO:0000256" key="1">
    <source>
        <dbReference type="PROSITE-ProRule" id="PRU00182"/>
    </source>
</evidence>
<proteinExistence type="predicted"/>
<dbReference type="AlphaFoldDB" id="A0A0D3IUR3"/>
<dbReference type="EnsemblProtists" id="EOD14998">
    <property type="protein sequence ID" value="EOD14998"/>
    <property type="gene ID" value="EMIHUDRAFT_43988"/>
</dbReference>
<dbReference type="HOGENOM" id="CLU_016902_3_0_1"/>
<dbReference type="eggNOG" id="KOG1919">
    <property type="taxonomic scope" value="Eukaryota"/>
</dbReference>
<dbReference type="InterPro" id="IPR006145">
    <property type="entry name" value="PsdUridine_synth_RsuA/RluA"/>
</dbReference>
<dbReference type="KEGG" id="ehx:EMIHUDRAFT_43988"/>
<dbReference type="RefSeq" id="XP_005767427.1">
    <property type="nucleotide sequence ID" value="XM_005767370.1"/>
</dbReference>
<reference evidence="3" key="2">
    <citation type="submission" date="2024-10" db="UniProtKB">
        <authorList>
            <consortium name="EnsemblProtists"/>
        </authorList>
    </citation>
    <scope>IDENTIFICATION</scope>
</reference>
<dbReference type="InterPro" id="IPR006224">
    <property type="entry name" value="PsdUridine_synth_RluA-like_CS"/>
</dbReference>
<accession>A0A0D3IUR3</accession>
<dbReference type="GeneID" id="17261145"/>
<dbReference type="InterPro" id="IPR050188">
    <property type="entry name" value="RluA_PseudoU_synthase"/>
</dbReference>
<evidence type="ECO:0000259" key="2">
    <source>
        <dbReference type="Pfam" id="PF00849"/>
    </source>
</evidence>
<dbReference type="GO" id="GO:0000455">
    <property type="term" value="P:enzyme-directed rRNA pseudouridine synthesis"/>
    <property type="evidence" value="ECO:0007669"/>
    <property type="project" value="TreeGrafter"/>
</dbReference>
<keyword evidence="1" id="KW-0694">RNA-binding</keyword>
<organism evidence="3 4">
    <name type="scientific">Emiliania huxleyi (strain CCMP1516)</name>
    <dbReference type="NCBI Taxonomy" id="280463"/>
    <lineage>
        <taxon>Eukaryota</taxon>
        <taxon>Haptista</taxon>
        <taxon>Haptophyta</taxon>
        <taxon>Prymnesiophyceae</taxon>
        <taxon>Isochrysidales</taxon>
        <taxon>Noelaerhabdaceae</taxon>
        <taxon>Emiliania</taxon>
    </lineage>
</organism>
<dbReference type="GO" id="GO:0009982">
    <property type="term" value="F:pseudouridine synthase activity"/>
    <property type="evidence" value="ECO:0007669"/>
    <property type="project" value="InterPro"/>
</dbReference>
<evidence type="ECO:0000313" key="3">
    <source>
        <dbReference type="EnsemblProtists" id="EOD14998"/>
    </source>
</evidence>
<dbReference type="PANTHER" id="PTHR21600:SF88">
    <property type="entry name" value="RNA PSEUDOURIDINE SYNTHASE 5"/>
    <property type="match status" value="1"/>
</dbReference>
<keyword evidence="4" id="KW-1185">Reference proteome</keyword>
<sequence>LNEGNTYPETVPASAAGQPLLDFLVDRYAHSTREAWTSHCRAGRLRLNGTPATADCLLREGQRLEYHRPPWREPAAPRWLWTLFADEHAVVLCKPSGLPTLPSELYHDSTVLSLLRCGGEPVPSPVHRLGVGTSGLLLCAASALGRRALSVALQERRVSKTYRALVQGLVAGETLDIDCPIGPVPHAAAFGGSCGEVCAARPEGGAGCKAARSHLRVVRRDASAAGGAGATLVEVRIPTGRPHQIRIHTAYAGHPLVGDPLYCRGGLPRGG</sequence>
<dbReference type="PANTHER" id="PTHR21600">
    <property type="entry name" value="MITOCHONDRIAL RNA PSEUDOURIDINE SYNTHASE"/>
    <property type="match status" value="1"/>
</dbReference>
<feature type="domain" description="Pseudouridine synthase RsuA/RluA-like" evidence="2">
    <location>
        <begin position="89"/>
        <end position="250"/>
    </location>
</feature>
<dbReference type="Gene3D" id="3.30.2350.10">
    <property type="entry name" value="Pseudouridine synthase"/>
    <property type="match status" value="1"/>
</dbReference>
<dbReference type="Proteomes" id="UP000013827">
    <property type="component" value="Unassembled WGS sequence"/>
</dbReference>
<dbReference type="PaxDb" id="2903-EOD14998"/>
<dbReference type="PROSITE" id="PS01129">
    <property type="entry name" value="PSI_RLU"/>
    <property type="match status" value="1"/>
</dbReference>
<protein>
    <recommendedName>
        <fullName evidence="2">Pseudouridine synthase RsuA/RluA-like domain-containing protein</fullName>
    </recommendedName>
</protein>
<dbReference type="InterPro" id="IPR020103">
    <property type="entry name" value="PsdUridine_synth_cat_dom_sf"/>
</dbReference>
<dbReference type="PROSITE" id="PS50889">
    <property type="entry name" value="S4"/>
    <property type="match status" value="1"/>
</dbReference>
<dbReference type="GO" id="GO:0003723">
    <property type="term" value="F:RNA binding"/>
    <property type="evidence" value="ECO:0007669"/>
    <property type="project" value="UniProtKB-KW"/>
</dbReference>
<name>A0A0D3IUR3_EMIH1</name>
<dbReference type="SUPFAM" id="SSF55120">
    <property type="entry name" value="Pseudouridine synthase"/>
    <property type="match status" value="1"/>
</dbReference>
<dbReference type="CDD" id="cd02869">
    <property type="entry name" value="PseudoU_synth_RluA_like"/>
    <property type="match status" value="1"/>
</dbReference>
<dbReference type="Pfam" id="PF00849">
    <property type="entry name" value="PseudoU_synth_2"/>
    <property type="match status" value="1"/>
</dbReference>
<evidence type="ECO:0000313" key="4">
    <source>
        <dbReference type="Proteomes" id="UP000013827"/>
    </source>
</evidence>